<accession>A0A447JP57</accession>
<protein>
    <submittedName>
        <fullName evidence="1">Prophage derepression protein</fullName>
    </submittedName>
</protein>
<evidence type="ECO:0000313" key="1">
    <source>
        <dbReference type="EMBL" id="VDY46149.1"/>
    </source>
</evidence>
<dbReference type="RefSeq" id="WP_086813429.1">
    <property type="nucleotide sequence ID" value="NZ_MWLX01000004.1"/>
</dbReference>
<dbReference type="Proteomes" id="UP000281393">
    <property type="component" value="Chromosome"/>
</dbReference>
<evidence type="ECO:0000313" key="2">
    <source>
        <dbReference type="Proteomes" id="UP000281393"/>
    </source>
</evidence>
<proteinExistence type="predicted"/>
<reference evidence="1 2" key="1">
    <citation type="submission" date="2018-12" db="EMBL/GenBank/DDBJ databases">
        <authorList>
            <consortium name="Pathogen Informatics"/>
        </authorList>
    </citation>
    <scope>NUCLEOTIDE SEQUENCE [LARGE SCALE GENOMIC DNA]</scope>
    <source>
        <strain evidence="1 2">NCTC7102</strain>
    </source>
</reference>
<dbReference type="Pfam" id="PF25738">
    <property type="entry name" value="Derepression"/>
    <property type="match status" value="1"/>
</dbReference>
<sequence length="79" mass="9400">MNKPQISIECYHKLNRSSAVAQYFHLDMYKQELNGTHQLYIPHILSYIHEDIAAVLKELKEKGFCDDWLQQEYKKSAKE</sequence>
<name>A0A447JP57_SALET</name>
<organism evidence="1 2">
    <name type="scientific">Salmonella enterica subsp. enterica serovar Daytona</name>
    <dbReference type="NCBI Taxonomy" id="1962639"/>
    <lineage>
        <taxon>Bacteria</taxon>
        <taxon>Pseudomonadati</taxon>
        <taxon>Pseudomonadota</taxon>
        <taxon>Gammaproteobacteria</taxon>
        <taxon>Enterobacterales</taxon>
        <taxon>Enterobacteriaceae</taxon>
        <taxon>Salmonella</taxon>
    </lineage>
</organism>
<dbReference type="EMBL" id="LR133909">
    <property type="protein sequence ID" value="VDY46149.1"/>
    <property type="molecule type" value="Genomic_DNA"/>
</dbReference>
<dbReference type="InterPro" id="IPR057872">
    <property type="entry name" value="Derepression"/>
</dbReference>
<gene>
    <name evidence="1" type="ORF">NCTC7102_05284</name>
</gene>
<dbReference type="AlphaFoldDB" id="A0A447JP57"/>